<feature type="region of interest" description="Disordered" evidence="1">
    <location>
        <begin position="1"/>
        <end position="36"/>
    </location>
</feature>
<evidence type="ECO:0000313" key="2">
    <source>
        <dbReference type="EMBL" id="WUO44353.1"/>
    </source>
</evidence>
<dbReference type="EMBL" id="CP108057">
    <property type="protein sequence ID" value="WUO44353.1"/>
    <property type="molecule type" value="Genomic_DNA"/>
</dbReference>
<organism evidence="2 3">
    <name type="scientific">Streptomyces goshikiensis</name>
    <dbReference type="NCBI Taxonomy" id="1942"/>
    <lineage>
        <taxon>Bacteria</taxon>
        <taxon>Bacillati</taxon>
        <taxon>Actinomycetota</taxon>
        <taxon>Actinomycetes</taxon>
        <taxon>Kitasatosporales</taxon>
        <taxon>Streptomycetaceae</taxon>
        <taxon>Streptomyces</taxon>
    </lineage>
</organism>
<evidence type="ECO:0000313" key="3">
    <source>
        <dbReference type="Proteomes" id="UP001432075"/>
    </source>
</evidence>
<dbReference type="RefSeq" id="WP_159032132.1">
    <property type="nucleotide sequence ID" value="NZ_CP108057.1"/>
</dbReference>
<protein>
    <submittedName>
        <fullName evidence="2">Uncharacterized protein</fullName>
    </submittedName>
</protein>
<proteinExistence type="predicted"/>
<gene>
    <name evidence="2" type="ORF">OHU17_00135</name>
</gene>
<evidence type="ECO:0000256" key="1">
    <source>
        <dbReference type="SAM" id="MobiDB-lite"/>
    </source>
</evidence>
<name>A0ABZ1RC71_9ACTN</name>
<sequence>MIEYIGTGDEPVPSSDLDIQYTPPPVPEAATSGETEDIDIEQRLIRYGQMMRSRDPLILEARTSGISESRIAKLMGHSRTTVRAALASEQ</sequence>
<dbReference type="Proteomes" id="UP001432075">
    <property type="component" value="Chromosome"/>
</dbReference>
<reference evidence="2" key="1">
    <citation type="submission" date="2022-10" db="EMBL/GenBank/DDBJ databases">
        <title>The complete genomes of actinobacterial strains from the NBC collection.</title>
        <authorList>
            <person name="Joergensen T.S."/>
            <person name="Alvarez Arevalo M."/>
            <person name="Sterndorff E.B."/>
            <person name="Faurdal D."/>
            <person name="Vuksanovic O."/>
            <person name="Mourched A.-S."/>
            <person name="Charusanti P."/>
            <person name="Shaw S."/>
            <person name="Blin K."/>
            <person name="Weber T."/>
        </authorList>
    </citation>
    <scope>NUCLEOTIDE SEQUENCE</scope>
    <source>
        <strain evidence="2">NBC_00283</strain>
    </source>
</reference>
<accession>A0ABZ1RC71</accession>
<keyword evidence="3" id="KW-1185">Reference proteome</keyword>